<sequence length="56" mass="6152">MVRFRSVEVLSLYTTMVLKRLVTAVQPVEMPLKIAREQLAVVSSSGASLMLSGSDR</sequence>
<proteinExistence type="predicted"/>
<accession>A0A5B7I8K4</accession>
<dbReference type="AlphaFoldDB" id="A0A5B7I8K4"/>
<reference evidence="1 2" key="1">
    <citation type="submission" date="2019-05" db="EMBL/GenBank/DDBJ databases">
        <title>Another draft genome of Portunus trituberculatus and its Hox gene families provides insights of decapod evolution.</title>
        <authorList>
            <person name="Jeong J.-H."/>
            <person name="Song I."/>
            <person name="Kim S."/>
            <person name="Choi T."/>
            <person name="Kim D."/>
            <person name="Ryu S."/>
            <person name="Kim W."/>
        </authorList>
    </citation>
    <scope>NUCLEOTIDE SEQUENCE [LARGE SCALE GENOMIC DNA]</scope>
    <source>
        <tissue evidence="1">Muscle</tissue>
    </source>
</reference>
<organism evidence="1 2">
    <name type="scientific">Portunus trituberculatus</name>
    <name type="common">Swimming crab</name>
    <name type="synonym">Neptunus trituberculatus</name>
    <dbReference type="NCBI Taxonomy" id="210409"/>
    <lineage>
        <taxon>Eukaryota</taxon>
        <taxon>Metazoa</taxon>
        <taxon>Ecdysozoa</taxon>
        <taxon>Arthropoda</taxon>
        <taxon>Crustacea</taxon>
        <taxon>Multicrustacea</taxon>
        <taxon>Malacostraca</taxon>
        <taxon>Eumalacostraca</taxon>
        <taxon>Eucarida</taxon>
        <taxon>Decapoda</taxon>
        <taxon>Pleocyemata</taxon>
        <taxon>Brachyura</taxon>
        <taxon>Eubrachyura</taxon>
        <taxon>Portunoidea</taxon>
        <taxon>Portunidae</taxon>
        <taxon>Portuninae</taxon>
        <taxon>Portunus</taxon>
    </lineage>
</organism>
<dbReference type="EMBL" id="VSRR010055173">
    <property type="protein sequence ID" value="MPC80850.1"/>
    <property type="molecule type" value="Genomic_DNA"/>
</dbReference>
<keyword evidence="2" id="KW-1185">Reference proteome</keyword>
<protein>
    <submittedName>
        <fullName evidence="1">Uncharacterized protein</fullName>
    </submittedName>
</protein>
<evidence type="ECO:0000313" key="1">
    <source>
        <dbReference type="EMBL" id="MPC80850.1"/>
    </source>
</evidence>
<dbReference type="Proteomes" id="UP000324222">
    <property type="component" value="Unassembled WGS sequence"/>
</dbReference>
<name>A0A5B7I8K4_PORTR</name>
<comment type="caution">
    <text evidence="1">The sequence shown here is derived from an EMBL/GenBank/DDBJ whole genome shotgun (WGS) entry which is preliminary data.</text>
</comment>
<gene>
    <name evidence="1" type="ORF">E2C01_075443</name>
</gene>
<evidence type="ECO:0000313" key="2">
    <source>
        <dbReference type="Proteomes" id="UP000324222"/>
    </source>
</evidence>